<dbReference type="Pfam" id="PF04248">
    <property type="entry name" value="NTP_transf_9"/>
    <property type="match status" value="2"/>
</dbReference>
<dbReference type="PANTHER" id="PTHR34310">
    <property type="entry name" value="DUF427 DOMAIN PROTEIN (AFU_ORTHOLOGUE AFUA_3G02220)"/>
    <property type="match status" value="1"/>
</dbReference>
<name>A0A918FEN3_AGRME</name>
<gene>
    <name evidence="2" type="ORF">GCM10010196_24120</name>
</gene>
<comment type="caution">
    <text evidence="2">The sequence shown here is derived from an EMBL/GenBank/DDBJ whole genome shotgun (WGS) entry which is preliminary data.</text>
</comment>
<sequence length="283" mass="32519">MTVSDFQIEDKLIERELDPSYHEFSVEPTGRQVTVVLGGVVVARSRRVALLHESKHMPVYYFPVEDVRMDLLSPSGRTKDTPIKGVARYLDVDTGTKRVADGAWIHEAPTSPAAELLRGMVAFYWAKMDRWFEEDDEVYKHPRDPYHRVDVLNSSRHVQIVVLGEVVAESRRPRLLFETRLPTRYYLPWADVRSELLVPSTTRSTCPYKGDAEYWSVQIGDQLVKDLAWSYRHPIAECPKIENLVCFYDEQVDAVIVDGVEQERPRTAWSKARAVRTVAPTES</sequence>
<dbReference type="InterPro" id="IPR007361">
    <property type="entry name" value="DUF427"/>
</dbReference>
<dbReference type="RefSeq" id="WP_189085595.1">
    <property type="nucleotide sequence ID" value="NZ_BMRJ01000002.1"/>
</dbReference>
<keyword evidence="3" id="KW-1185">Reference proteome</keyword>
<dbReference type="EMBL" id="BMRJ01000002">
    <property type="protein sequence ID" value="GGR29388.1"/>
    <property type="molecule type" value="Genomic_DNA"/>
</dbReference>
<dbReference type="PANTHER" id="PTHR34310:SF9">
    <property type="entry name" value="BLR5716 PROTEIN"/>
    <property type="match status" value="1"/>
</dbReference>
<evidence type="ECO:0000313" key="3">
    <source>
        <dbReference type="Proteomes" id="UP000610303"/>
    </source>
</evidence>
<dbReference type="Proteomes" id="UP000610303">
    <property type="component" value="Unassembled WGS sequence"/>
</dbReference>
<accession>A0A918FEN3</accession>
<organism evidence="2 3">
    <name type="scientific">Agromyces mediolanus</name>
    <name type="common">Corynebacterium mediolanum</name>
    <dbReference type="NCBI Taxonomy" id="41986"/>
    <lineage>
        <taxon>Bacteria</taxon>
        <taxon>Bacillati</taxon>
        <taxon>Actinomycetota</taxon>
        <taxon>Actinomycetes</taxon>
        <taxon>Micrococcales</taxon>
        <taxon>Microbacteriaceae</taxon>
        <taxon>Agromyces</taxon>
    </lineage>
</organism>
<dbReference type="Gene3D" id="2.170.150.40">
    <property type="entry name" value="Domain of unknown function (DUF427)"/>
    <property type="match status" value="2"/>
</dbReference>
<reference evidence="2" key="2">
    <citation type="submission" date="2020-09" db="EMBL/GenBank/DDBJ databases">
        <authorList>
            <person name="Sun Q."/>
            <person name="Ohkuma M."/>
        </authorList>
    </citation>
    <scope>NUCLEOTIDE SEQUENCE</scope>
    <source>
        <strain evidence="2">JCM 3346</strain>
    </source>
</reference>
<proteinExistence type="predicted"/>
<evidence type="ECO:0000259" key="1">
    <source>
        <dbReference type="Pfam" id="PF04248"/>
    </source>
</evidence>
<protein>
    <recommendedName>
        <fullName evidence="1">DUF427 domain-containing protein</fullName>
    </recommendedName>
</protein>
<dbReference type="InterPro" id="IPR038694">
    <property type="entry name" value="DUF427_sf"/>
</dbReference>
<dbReference type="AlphaFoldDB" id="A0A918FEN3"/>
<feature type="domain" description="DUF427" evidence="1">
    <location>
        <begin position="158"/>
        <end position="250"/>
    </location>
</feature>
<reference evidence="2" key="1">
    <citation type="journal article" date="2014" name="Int. J. Syst. Evol. Microbiol.">
        <title>Complete genome sequence of Corynebacterium casei LMG S-19264T (=DSM 44701T), isolated from a smear-ripened cheese.</title>
        <authorList>
            <consortium name="US DOE Joint Genome Institute (JGI-PGF)"/>
            <person name="Walter F."/>
            <person name="Albersmeier A."/>
            <person name="Kalinowski J."/>
            <person name="Ruckert C."/>
        </authorList>
    </citation>
    <scope>NUCLEOTIDE SEQUENCE</scope>
    <source>
        <strain evidence="2">JCM 3346</strain>
    </source>
</reference>
<feature type="domain" description="DUF427" evidence="1">
    <location>
        <begin position="33"/>
        <end position="125"/>
    </location>
</feature>
<evidence type="ECO:0000313" key="2">
    <source>
        <dbReference type="EMBL" id="GGR29388.1"/>
    </source>
</evidence>